<reference evidence="6" key="1">
    <citation type="journal article" date="2022" name="Front. Microbiol.">
        <title>New perspectives on an old grouping: The genomic and phenotypic variability of Oxalobacter formigenes and the implications for calcium oxalate stone prevention.</title>
        <authorList>
            <person name="Chmiel J.A."/>
            <person name="Carr C."/>
            <person name="Stuivenberg G.A."/>
            <person name="Venema R."/>
            <person name="Chanyi R.M."/>
            <person name="Al K.F."/>
            <person name="Giguere D."/>
            <person name="Say H."/>
            <person name="Akouris P.P."/>
            <person name="Dominguez Romero S.A."/>
            <person name="Kwong A."/>
            <person name="Tai V."/>
            <person name="Koval S.F."/>
            <person name="Razvi H."/>
            <person name="Bjazevic J."/>
            <person name="Burton J.P."/>
        </authorList>
    </citation>
    <scope>NUCLEOTIDE SEQUENCE</scope>
    <source>
        <strain evidence="6">OxK</strain>
    </source>
</reference>
<sequence>MDNFTFYNPTRIFFGRGEENHVGDRIRRLGGTKVLIHYGSASAVKSGLIYRVTSSLERAGISSVPLGGVRPNPRSGLVTDGIDLCRKENVDFILAVGGGSVIDSAKAIALGVPYDGDFWDFFDGKAFPASALPVGTVLTVAAAGSESSPVTVITREDGMVKRPYSSDRIRPVFSILNPELTTTLPPYQTASGATDMMAHIIERYFTNTPGVELTDRMGESVLLAIRSETLRALKNPDDYDARANLMWASTIAHNDICGVGREQDWASHALEHELSALYDCPHGAGLAVILPAWMEYVMEHDINRFAQFALRVWGCEMDFAHPDVTARAGIRAFRAFLRLIGMPTSFAEIRAREDDIPLLLEKLRIGNNTIGSFVKLDISDCEKIYRLACRPPLAP</sequence>
<feature type="domain" description="Alcohol dehydrogenase iron-type/glycerol dehydrogenase GldA" evidence="4">
    <location>
        <begin position="9"/>
        <end position="178"/>
    </location>
</feature>
<dbReference type="GO" id="GO:0008106">
    <property type="term" value="F:alcohol dehydrogenase (NADP+) activity"/>
    <property type="evidence" value="ECO:0007669"/>
    <property type="project" value="TreeGrafter"/>
</dbReference>
<dbReference type="SUPFAM" id="SSF56796">
    <property type="entry name" value="Dehydroquinate synthase-like"/>
    <property type="match status" value="1"/>
</dbReference>
<evidence type="ECO:0000256" key="3">
    <source>
        <dbReference type="ARBA" id="ARBA00023002"/>
    </source>
</evidence>
<name>A0A9E9LA44_9BURK</name>
<dbReference type="CDD" id="cd08187">
    <property type="entry name" value="BDH"/>
    <property type="match status" value="1"/>
</dbReference>
<dbReference type="Pfam" id="PF00465">
    <property type="entry name" value="Fe-ADH"/>
    <property type="match status" value="1"/>
</dbReference>
<proteinExistence type="inferred from homology"/>
<dbReference type="GO" id="GO:0046872">
    <property type="term" value="F:metal ion binding"/>
    <property type="evidence" value="ECO:0007669"/>
    <property type="project" value="InterPro"/>
</dbReference>
<comment type="cofactor">
    <cofactor evidence="1">
        <name>Fe cation</name>
        <dbReference type="ChEBI" id="CHEBI:24875"/>
    </cofactor>
</comment>
<dbReference type="RefSeq" id="WP_269284613.1">
    <property type="nucleotide sequence ID" value="NZ_CP098251.1"/>
</dbReference>
<dbReference type="GO" id="GO:1990362">
    <property type="term" value="F:butanol dehydrogenase (NAD+) activity"/>
    <property type="evidence" value="ECO:0007669"/>
    <property type="project" value="InterPro"/>
</dbReference>
<evidence type="ECO:0000256" key="2">
    <source>
        <dbReference type="ARBA" id="ARBA00007358"/>
    </source>
</evidence>
<dbReference type="PANTHER" id="PTHR43633">
    <property type="entry name" value="ALCOHOL DEHYDROGENASE YQHD"/>
    <property type="match status" value="1"/>
</dbReference>
<feature type="domain" description="Fe-containing alcohol dehydrogenase-like C-terminal" evidence="5">
    <location>
        <begin position="189"/>
        <end position="386"/>
    </location>
</feature>
<evidence type="ECO:0000313" key="6">
    <source>
        <dbReference type="EMBL" id="WAV90305.1"/>
    </source>
</evidence>
<dbReference type="InterPro" id="IPR056798">
    <property type="entry name" value="ADH_Fe_C"/>
</dbReference>
<dbReference type="PANTHER" id="PTHR43633:SF1">
    <property type="entry name" value="ALCOHOL DEHYDROGENASE YQHD"/>
    <property type="match status" value="1"/>
</dbReference>
<dbReference type="EMBL" id="CP098251">
    <property type="protein sequence ID" value="WAV90305.1"/>
    <property type="molecule type" value="Genomic_DNA"/>
</dbReference>
<dbReference type="AlphaFoldDB" id="A0A9E9LA44"/>
<dbReference type="Gene3D" id="1.20.1090.10">
    <property type="entry name" value="Dehydroquinate synthase-like - alpha domain"/>
    <property type="match status" value="1"/>
</dbReference>
<keyword evidence="3" id="KW-0560">Oxidoreductase</keyword>
<dbReference type="GO" id="GO:1990002">
    <property type="term" value="F:methylglyoxal reductase (NADPH) (acetol producing) activity"/>
    <property type="evidence" value="ECO:0007669"/>
    <property type="project" value="TreeGrafter"/>
</dbReference>
<dbReference type="FunFam" id="3.40.50.1970:FF:000003">
    <property type="entry name" value="Alcohol dehydrogenase, iron-containing"/>
    <property type="match status" value="1"/>
</dbReference>
<organism evidence="6">
    <name type="scientific">Oxalobacter aliiformigenes</name>
    <dbReference type="NCBI Taxonomy" id="2946593"/>
    <lineage>
        <taxon>Bacteria</taxon>
        <taxon>Pseudomonadati</taxon>
        <taxon>Pseudomonadota</taxon>
        <taxon>Betaproteobacteria</taxon>
        <taxon>Burkholderiales</taxon>
        <taxon>Oxalobacteraceae</taxon>
        <taxon>Oxalobacter</taxon>
    </lineage>
</organism>
<comment type="similarity">
    <text evidence="2">Belongs to the iron-containing alcohol dehydrogenase family.</text>
</comment>
<dbReference type="GO" id="GO:0005829">
    <property type="term" value="C:cytosol"/>
    <property type="evidence" value="ECO:0007669"/>
    <property type="project" value="TreeGrafter"/>
</dbReference>
<evidence type="ECO:0000259" key="5">
    <source>
        <dbReference type="Pfam" id="PF25137"/>
    </source>
</evidence>
<gene>
    <name evidence="6" type="ORF">NB646_05370</name>
</gene>
<dbReference type="InterPro" id="IPR001670">
    <property type="entry name" value="ADH_Fe/GldA"/>
</dbReference>
<dbReference type="InterPro" id="IPR044731">
    <property type="entry name" value="BDH-like"/>
</dbReference>
<dbReference type="Gene3D" id="3.40.50.1970">
    <property type="match status" value="1"/>
</dbReference>
<accession>A0A9E9LA44</accession>
<protein>
    <submittedName>
        <fullName evidence="6">Iron-containing alcohol dehydrogenase</fullName>
    </submittedName>
</protein>
<evidence type="ECO:0000256" key="1">
    <source>
        <dbReference type="ARBA" id="ARBA00001962"/>
    </source>
</evidence>
<dbReference type="Pfam" id="PF25137">
    <property type="entry name" value="ADH_Fe_C"/>
    <property type="match status" value="1"/>
</dbReference>
<dbReference type="Proteomes" id="UP001164819">
    <property type="component" value="Chromosome"/>
</dbReference>
<evidence type="ECO:0000259" key="4">
    <source>
        <dbReference type="Pfam" id="PF00465"/>
    </source>
</evidence>